<feature type="region of interest" description="Disordered" evidence="2">
    <location>
        <begin position="1"/>
        <end position="42"/>
    </location>
</feature>
<dbReference type="Proteomes" id="UP000824782">
    <property type="component" value="Unassembled WGS sequence"/>
</dbReference>
<dbReference type="PANTHER" id="PTHR32083:SF34">
    <property type="entry name" value="COILED-COIL DOMAIN-CONTAINING PROTEIN 146"/>
    <property type="match status" value="1"/>
</dbReference>
<protein>
    <submittedName>
        <fullName evidence="3">Uncharacterized protein</fullName>
    </submittedName>
</protein>
<reference evidence="3" key="1">
    <citation type="thesis" date="2020" institute="ProQuest LLC" country="789 East Eisenhower Parkway, Ann Arbor, MI, USA">
        <title>Comparative Genomics and Chromosome Evolution.</title>
        <authorList>
            <person name="Mudd A.B."/>
        </authorList>
    </citation>
    <scope>NUCLEOTIDE SEQUENCE</scope>
    <source>
        <strain evidence="3">237g6f4</strain>
        <tissue evidence="3">Blood</tissue>
    </source>
</reference>
<feature type="compositionally biased region" description="Basic and acidic residues" evidence="2">
    <location>
        <begin position="1"/>
        <end position="11"/>
    </location>
</feature>
<keyword evidence="1" id="KW-0175">Coiled coil</keyword>
<feature type="region of interest" description="Disordered" evidence="2">
    <location>
        <begin position="210"/>
        <end position="231"/>
    </location>
</feature>
<dbReference type="EMBL" id="WNYA01000004">
    <property type="protein sequence ID" value="KAG8577136.1"/>
    <property type="molecule type" value="Genomic_DNA"/>
</dbReference>
<dbReference type="AlphaFoldDB" id="A0AAV7BWQ9"/>
<evidence type="ECO:0000313" key="4">
    <source>
        <dbReference type="Proteomes" id="UP000824782"/>
    </source>
</evidence>
<keyword evidence="4" id="KW-1185">Reference proteome</keyword>
<name>A0AAV7BWQ9_ENGPU</name>
<dbReference type="GO" id="GO:0005856">
    <property type="term" value="C:cytoskeleton"/>
    <property type="evidence" value="ECO:0007669"/>
    <property type="project" value="TreeGrafter"/>
</dbReference>
<dbReference type="PANTHER" id="PTHR32083">
    <property type="entry name" value="CILIA AND FLAGELLA-ASSOCIATED PROTEIN 58-RELATED"/>
    <property type="match status" value="1"/>
</dbReference>
<evidence type="ECO:0000256" key="2">
    <source>
        <dbReference type="SAM" id="MobiDB-lite"/>
    </source>
</evidence>
<evidence type="ECO:0000313" key="3">
    <source>
        <dbReference type="EMBL" id="KAG8577136.1"/>
    </source>
</evidence>
<gene>
    <name evidence="3" type="ORF">GDO81_010074</name>
</gene>
<organism evidence="3 4">
    <name type="scientific">Engystomops pustulosus</name>
    <name type="common">Tungara frog</name>
    <name type="synonym">Physalaemus pustulosus</name>
    <dbReference type="NCBI Taxonomy" id="76066"/>
    <lineage>
        <taxon>Eukaryota</taxon>
        <taxon>Metazoa</taxon>
        <taxon>Chordata</taxon>
        <taxon>Craniata</taxon>
        <taxon>Vertebrata</taxon>
        <taxon>Euteleostomi</taxon>
        <taxon>Amphibia</taxon>
        <taxon>Batrachia</taxon>
        <taxon>Anura</taxon>
        <taxon>Neobatrachia</taxon>
        <taxon>Hyloidea</taxon>
        <taxon>Leptodactylidae</taxon>
        <taxon>Leiuperinae</taxon>
        <taxon>Engystomops</taxon>
    </lineage>
</organism>
<evidence type="ECO:0000256" key="1">
    <source>
        <dbReference type="ARBA" id="ARBA00023054"/>
    </source>
</evidence>
<sequence>MSSYGEERSEMSESSAEEDNVEEKPLSALPPYNAKEESRKDVTASPAFQYLDELFADGKIPGTRIAELKAKYTFLNETLKSIQESEIQLLQDANALSIITCRNTTALKKADQFPEGSNTEVSRMRQQLLKYNNDLNEAEEREYRLQYKLECLREEKRLLEREYERIPKTGELEKKAKLLKETSDELQKENTQRILEIKALKEDLASKEREIQREQTELEKTQEKQEIIKVP</sequence>
<comment type="caution">
    <text evidence="3">The sequence shown here is derived from an EMBL/GenBank/DDBJ whole genome shotgun (WGS) entry which is preliminary data.</text>
</comment>
<proteinExistence type="predicted"/>
<accession>A0AAV7BWQ9</accession>